<evidence type="ECO:0000256" key="11">
    <source>
        <dbReference type="SAM" id="Phobius"/>
    </source>
</evidence>
<dbReference type="Proteomes" id="UP000255207">
    <property type="component" value="Unassembled WGS sequence"/>
</dbReference>
<dbReference type="InterPro" id="IPR036890">
    <property type="entry name" value="HATPase_C_sf"/>
</dbReference>
<evidence type="ECO:0000256" key="9">
    <source>
        <dbReference type="ARBA" id="ARBA00023012"/>
    </source>
</evidence>
<keyword evidence="7" id="KW-0418">Kinase</keyword>
<dbReference type="InterPro" id="IPR025919">
    <property type="entry name" value="Stimulus_sens_dom"/>
</dbReference>
<evidence type="ECO:0000313" key="15">
    <source>
        <dbReference type="Proteomes" id="UP000255207"/>
    </source>
</evidence>
<keyword evidence="15" id="KW-1185">Reference proteome</keyword>
<dbReference type="PRINTS" id="PR00344">
    <property type="entry name" value="BCTRLSENSOR"/>
</dbReference>
<dbReference type="Pfam" id="PF13756">
    <property type="entry name" value="Stimulus_sens_1"/>
    <property type="match status" value="1"/>
</dbReference>
<accession>A0A370L8J2</accession>
<gene>
    <name evidence="14" type="ORF">DWE98_07645</name>
</gene>
<name>A0A370L8J2_9HYPH</name>
<dbReference type="CDD" id="cd00082">
    <property type="entry name" value="HisKA"/>
    <property type="match status" value="1"/>
</dbReference>
<dbReference type="SMART" id="SM00304">
    <property type="entry name" value="HAMP"/>
    <property type="match status" value="1"/>
</dbReference>
<evidence type="ECO:0000259" key="12">
    <source>
        <dbReference type="PROSITE" id="PS50109"/>
    </source>
</evidence>
<dbReference type="PANTHER" id="PTHR45436:SF5">
    <property type="entry name" value="SENSOR HISTIDINE KINASE TRCS"/>
    <property type="match status" value="1"/>
</dbReference>
<protein>
    <recommendedName>
        <fullName evidence="3">histidine kinase</fullName>
        <ecNumber evidence="3">2.7.13.3</ecNumber>
    </recommendedName>
</protein>
<dbReference type="PROSITE" id="PS50885">
    <property type="entry name" value="HAMP"/>
    <property type="match status" value="1"/>
</dbReference>
<keyword evidence="10 11" id="KW-0472">Membrane</keyword>
<feature type="transmembrane region" description="Helical" evidence="11">
    <location>
        <begin position="48"/>
        <end position="66"/>
    </location>
</feature>
<dbReference type="SMART" id="SM00387">
    <property type="entry name" value="HATPase_c"/>
    <property type="match status" value="1"/>
</dbReference>
<dbReference type="InterPro" id="IPR036097">
    <property type="entry name" value="HisK_dim/P_sf"/>
</dbReference>
<evidence type="ECO:0000256" key="10">
    <source>
        <dbReference type="ARBA" id="ARBA00023136"/>
    </source>
</evidence>
<dbReference type="AlphaFoldDB" id="A0A370L8J2"/>
<keyword evidence="9" id="KW-0902">Two-component regulatory system</keyword>
<dbReference type="InterPro" id="IPR003594">
    <property type="entry name" value="HATPase_dom"/>
</dbReference>
<evidence type="ECO:0000256" key="2">
    <source>
        <dbReference type="ARBA" id="ARBA00004370"/>
    </source>
</evidence>
<keyword evidence="6 11" id="KW-0812">Transmembrane</keyword>
<dbReference type="EMBL" id="QQTP01000003">
    <property type="protein sequence ID" value="RDJ26718.1"/>
    <property type="molecule type" value="Genomic_DNA"/>
</dbReference>
<dbReference type="Pfam" id="PF00512">
    <property type="entry name" value="HisKA"/>
    <property type="match status" value="1"/>
</dbReference>
<keyword evidence="5" id="KW-0808">Transferase</keyword>
<dbReference type="CDD" id="cd06225">
    <property type="entry name" value="HAMP"/>
    <property type="match status" value="1"/>
</dbReference>
<keyword evidence="8 11" id="KW-1133">Transmembrane helix</keyword>
<dbReference type="GO" id="GO:0000155">
    <property type="term" value="F:phosphorelay sensor kinase activity"/>
    <property type="evidence" value="ECO:0007669"/>
    <property type="project" value="InterPro"/>
</dbReference>
<dbReference type="Pfam" id="PF02518">
    <property type="entry name" value="HATPase_c"/>
    <property type="match status" value="1"/>
</dbReference>
<dbReference type="PROSITE" id="PS50109">
    <property type="entry name" value="HIS_KIN"/>
    <property type="match status" value="1"/>
</dbReference>
<evidence type="ECO:0000256" key="7">
    <source>
        <dbReference type="ARBA" id="ARBA00022777"/>
    </source>
</evidence>
<dbReference type="SMART" id="SM00388">
    <property type="entry name" value="HisKA"/>
    <property type="match status" value="1"/>
</dbReference>
<comment type="caution">
    <text evidence="14">The sequence shown here is derived from an EMBL/GenBank/DDBJ whole genome shotgun (WGS) entry which is preliminary data.</text>
</comment>
<dbReference type="InterPro" id="IPR003661">
    <property type="entry name" value="HisK_dim/P_dom"/>
</dbReference>
<comment type="subcellular location">
    <subcellularLocation>
        <location evidence="2">Membrane</location>
    </subcellularLocation>
</comment>
<dbReference type="OrthoDB" id="9805942at2"/>
<dbReference type="InterPro" id="IPR004358">
    <property type="entry name" value="Sig_transdc_His_kin-like_C"/>
</dbReference>
<dbReference type="EC" id="2.7.13.3" evidence="3"/>
<dbReference type="InterPro" id="IPR050428">
    <property type="entry name" value="TCS_sensor_his_kinase"/>
</dbReference>
<keyword evidence="4" id="KW-0597">Phosphoprotein</keyword>
<feature type="domain" description="HAMP" evidence="13">
    <location>
        <begin position="300"/>
        <end position="355"/>
    </location>
</feature>
<evidence type="ECO:0000256" key="3">
    <source>
        <dbReference type="ARBA" id="ARBA00012438"/>
    </source>
</evidence>
<evidence type="ECO:0000256" key="5">
    <source>
        <dbReference type="ARBA" id="ARBA00022679"/>
    </source>
</evidence>
<reference evidence="15" key="1">
    <citation type="submission" date="2018-07" db="EMBL/GenBank/DDBJ databases">
        <authorList>
            <person name="Safronova V.I."/>
            <person name="Chirak E.R."/>
            <person name="Sazanova A.L."/>
        </authorList>
    </citation>
    <scope>NUCLEOTIDE SEQUENCE [LARGE SCALE GENOMIC DNA]</scope>
    <source>
        <strain evidence="15">RCAM04685</strain>
    </source>
</reference>
<dbReference type="Gene3D" id="1.10.287.130">
    <property type="match status" value="1"/>
</dbReference>
<sequence length="602" mass="65762">MASVENDNRVSSESPSWGAGLRRRLMLVGRRTLRAISGRAASSLTRRIVVLNLAGLVALLVGFLYLNQFREGLIESRVQSLLTQGEIIAGAIAASATVETDSITIDPDKLLQLQAGESAGIADDPLDFSINPEKVAPLLRRLVTPTKTRARVYDKDGMLTLDSRNLYSRGDILRLDLPRLGEPDEPPLLERTWNMLRNRLGRADVPTYDDFENANGRSYPEVARALNGVPASIVRVNTRGQTIVSVAVPVQRFRAVRGALLLSTQGGDIDSIIAGERYAIFQVFAVAAGVMTVLSVLLAGTIAEPIRKLADAAQRVRRGVKSREEIPDFSGRHDEIGHLSGSLRDMTKALYSRIEAIESFAADVAHELKNPLTSLRSAVETLPRARNDDARSRLMAVIQHDVRRLDRLISDISDASRLDAELARNEAEPVDMAQVLEAVVGLQNQVRREGQPGIELKIERRGGQRPGGPNDFLVMGHDSRLGQVMVNLIDNARSFSPPDTPVRVILSRVGPDVLVSVEDDGPGIPDHALERIFERFYTDRPNEGFGQNSGLGLSISRQIIEAHRGSIRAENRSDPANDNESDAEACLGARFVVQLPAVPQAA</sequence>
<evidence type="ECO:0000313" key="14">
    <source>
        <dbReference type="EMBL" id="RDJ26718.1"/>
    </source>
</evidence>
<dbReference type="SUPFAM" id="SSF158472">
    <property type="entry name" value="HAMP domain-like"/>
    <property type="match status" value="1"/>
</dbReference>
<dbReference type="SUPFAM" id="SSF47384">
    <property type="entry name" value="Homodimeric domain of signal transducing histidine kinase"/>
    <property type="match status" value="1"/>
</dbReference>
<dbReference type="Pfam" id="PF00672">
    <property type="entry name" value="HAMP"/>
    <property type="match status" value="1"/>
</dbReference>
<dbReference type="Gene3D" id="6.10.340.10">
    <property type="match status" value="1"/>
</dbReference>
<dbReference type="PANTHER" id="PTHR45436">
    <property type="entry name" value="SENSOR HISTIDINE KINASE YKOH"/>
    <property type="match status" value="1"/>
</dbReference>
<dbReference type="GO" id="GO:0016020">
    <property type="term" value="C:membrane"/>
    <property type="evidence" value="ECO:0007669"/>
    <property type="project" value="UniProtKB-SubCell"/>
</dbReference>
<evidence type="ECO:0000256" key="4">
    <source>
        <dbReference type="ARBA" id="ARBA00022553"/>
    </source>
</evidence>
<evidence type="ECO:0000256" key="6">
    <source>
        <dbReference type="ARBA" id="ARBA00022692"/>
    </source>
</evidence>
<comment type="catalytic activity">
    <reaction evidence="1">
        <text>ATP + protein L-histidine = ADP + protein N-phospho-L-histidine.</text>
        <dbReference type="EC" id="2.7.13.3"/>
    </reaction>
</comment>
<dbReference type="Gene3D" id="3.30.565.10">
    <property type="entry name" value="Histidine kinase-like ATPase, C-terminal domain"/>
    <property type="match status" value="1"/>
</dbReference>
<evidence type="ECO:0000256" key="8">
    <source>
        <dbReference type="ARBA" id="ARBA00022989"/>
    </source>
</evidence>
<dbReference type="InterPro" id="IPR003660">
    <property type="entry name" value="HAMP_dom"/>
</dbReference>
<dbReference type="Pfam" id="PF13755">
    <property type="entry name" value="Sensor_TM1"/>
    <property type="match status" value="1"/>
</dbReference>
<evidence type="ECO:0000256" key="1">
    <source>
        <dbReference type="ARBA" id="ARBA00000085"/>
    </source>
</evidence>
<organism evidence="14 15">
    <name type="scientific">Bosea caraganae</name>
    <dbReference type="NCBI Taxonomy" id="2763117"/>
    <lineage>
        <taxon>Bacteria</taxon>
        <taxon>Pseudomonadati</taxon>
        <taxon>Pseudomonadota</taxon>
        <taxon>Alphaproteobacteria</taxon>
        <taxon>Hyphomicrobiales</taxon>
        <taxon>Boseaceae</taxon>
        <taxon>Bosea</taxon>
    </lineage>
</organism>
<feature type="domain" description="Histidine kinase" evidence="12">
    <location>
        <begin position="363"/>
        <end position="599"/>
    </location>
</feature>
<evidence type="ECO:0000259" key="13">
    <source>
        <dbReference type="PROSITE" id="PS50885"/>
    </source>
</evidence>
<dbReference type="InterPro" id="IPR025908">
    <property type="entry name" value="Sensor_TM1"/>
</dbReference>
<proteinExistence type="predicted"/>
<dbReference type="SUPFAM" id="SSF55874">
    <property type="entry name" value="ATPase domain of HSP90 chaperone/DNA topoisomerase II/histidine kinase"/>
    <property type="match status" value="1"/>
</dbReference>
<dbReference type="InterPro" id="IPR005467">
    <property type="entry name" value="His_kinase_dom"/>
</dbReference>